<evidence type="ECO:0000256" key="6">
    <source>
        <dbReference type="ARBA" id="ARBA00023014"/>
    </source>
</evidence>
<protein>
    <recommendedName>
        <fullName evidence="8">Radical SAM core domain-containing protein</fullName>
    </recommendedName>
</protein>
<dbReference type="AlphaFoldDB" id="X1FF65"/>
<reference evidence="7" key="1">
    <citation type="journal article" date="2014" name="Front. Microbiol.">
        <title>High frequency of phylogenetically diverse reductive dehalogenase-homologous genes in deep subseafloor sedimentary metagenomes.</title>
        <authorList>
            <person name="Kawai M."/>
            <person name="Futagami T."/>
            <person name="Toyoda A."/>
            <person name="Takaki Y."/>
            <person name="Nishi S."/>
            <person name="Hori S."/>
            <person name="Arai W."/>
            <person name="Tsubouchi T."/>
            <person name="Morono Y."/>
            <person name="Uchiyama I."/>
            <person name="Ito T."/>
            <person name="Fujiyama A."/>
            <person name="Inagaki F."/>
            <person name="Takami H."/>
        </authorList>
    </citation>
    <scope>NUCLEOTIDE SEQUENCE</scope>
    <source>
        <strain evidence="7">Expedition CK06-06</strain>
    </source>
</reference>
<dbReference type="SUPFAM" id="SSF102114">
    <property type="entry name" value="Radical SAM enzymes"/>
    <property type="match status" value="1"/>
</dbReference>
<evidence type="ECO:0000256" key="1">
    <source>
        <dbReference type="ARBA" id="ARBA00001966"/>
    </source>
</evidence>
<sequence length="121" mass="14031">DVKHMSPTEHKRLTGRGNKLILENIENMATRYADIPLIIRIPVIPGYNDSVENIMSTAKFVRSLEGVERIELLPYHRFGVSKYRVLLRDYPMLNLEVPDEDHLRDLTELIRSYDIQVQIGG</sequence>
<organism evidence="7">
    <name type="scientific">marine sediment metagenome</name>
    <dbReference type="NCBI Taxonomy" id="412755"/>
    <lineage>
        <taxon>unclassified sequences</taxon>
        <taxon>metagenomes</taxon>
        <taxon>ecological metagenomes</taxon>
    </lineage>
</organism>
<feature type="non-terminal residue" evidence="7">
    <location>
        <position position="1"/>
    </location>
</feature>
<dbReference type="PANTHER" id="PTHR30352">
    <property type="entry name" value="PYRUVATE FORMATE-LYASE-ACTIVATING ENZYME"/>
    <property type="match status" value="1"/>
</dbReference>
<dbReference type="GO" id="GO:0051539">
    <property type="term" value="F:4 iron, 4 sulfur cluster binding"/>
    <property type="evidence" value="ECO:0007669"/>
    <property type="project" value="UniProtKB-KW"/>
</dbReference>
<gene>
    <name evidence="7" type="ORF">S03H2_03858</name>
</gene>
<keyword evidence="4" id="KW-0479">Metal-binding</keyword>
<dbReference type="InterPro" id="IPR034457">
    <property type="entry name" value="Organic_radical-activating"/>
</dbReference>
<dbReference type="EMBL" id="BARU01001471">
    <property type="protein sequence ID" value="GAH31170.1"/>
    <property type="molecule type" value="Genomic_DNA"/>
</dbReference>
<keyword evidence="3" id="KW-0949">S-adenosyl-L-methionine</keyword>
<evidence type="ECO:0000256" key="3">
    <source>
        <dbReference type="ARBA" id="ARBA00022691"/>
    </source>
</evidence>
<evidence type="ECO:0000256" key="2">
    <source>
        <dbReference type="ARBA" id="ARBA00022485"/>
    </source>
</evidence>
<dbReference type="PANTHER" id="PTHR30352:SF4">
    <property type="entry name" value="PYRUVATE FORMATE-LYASE 2-ACTIVATING ENZYME"/>
    <property type="match status" value="1"/>
</dbReference>
<keyword evidence="2" id="KW-0004">4Fe-4S</keyword>
<dbReference type="GO" id="GO:0046872">
    <property type="term" value="F:metal ion binding"/>
    <property type="evidence" value="ECO:0007669"/>
    <property type="project" value="UniProtKB-KW"/>
</dbReference>
<keyword evidence="6" id="KW-0411">Iron-sulfur</keyword>
<evidence type="ECO:0000313" key="7">
    <source>
        <dbReference type="EMBL" id="GAH31170.1"/>
    </source>
</evidence>
<evidence type="ECO:0000256" key="5">
    <source>
        <dbReference type="ARBA" id="ARBA00023004"/>
    </source>
</evidence>
<dbReference type="InterPro" id="IPR058240">
    <property type="entry name" value="rSAM_sf"/>
</dbReference>
<name>X1FF65_9ZZZZ</name>
<proteinExistence type="predicted"/>
<evidence type="ECO:0000256" key="4">
    <source>
        <dbReference type="ARBA" id="ARBA00022723"/>
    </source>
</evidence>
<evidence type="ECO:0008006" key="8">
    <source>
        <dbReference type="Google" id="ProtNLM"/>
    </source>
</evidence>
<dbReference type="Gene3D" id="3.80.30.10">
    <property type="entry name" value="pyruvate-formate lyase- activating enzyme"/>
    <property type="match status" value="1"/>
</dbReference>
<comment type="cofactor">
    <cofactor evidence="1">
        <name>[4Fe-4S] cluster</name>
        <dbReference type="ChEBI" id="CHEBI:49883"/>
    </cofactor>
</comment>
<comment type="caution">
    <text evidence="7">The sequence shown here is derived from an EMBL/GenBank/DDBJ whole genome shotgun (WGS) entry which is preliminary data.</text>
</comment>
<keyword evidence="5" id="KW-0408">Iron</keyword>
<accession>X1FF65</accession>